<evidence type="ECO:0000313" key="1">
    <source>
        <dbReference type="EMBL" id="MBK1868276.1"/>
    </source>
</evidence>
<protein>
    <submittedName>
        <fullName evidence="1">S-adenosylmethionine-binding protein</fullName>
    </submittedName>
</protein>
<gene>
    <name evidence="1" type="ORF">JHL16_18125</name>
</gene>
<proteinExistence type="predicted"/>
<accession>A0ACC5R6I2</accession>
<evidence type="ECO:0000313" key="2">
    <source>
        <dbReference type="Proteomes" id="UP000616151"/>
    </source>
</evidence>
<name>A0ACC5R6I2_9HYPH</name>
<reference evidence="1" key="1">
    <citation type="submission" date="2021-01" db="EMBL/GenBank/DDBJ databases">
        <authorList>
            <person name="Sun Q."/>
        </authorList>
    </citation>
    <scope>NUCLEOTIDE SEQUENCE</scope>
    <source>
        <strain evidence="1">YIM B02566</strain>
    </source>
</reference>
<dbReference type="Proteomes" id="UP000616151">
    <property type="component" value="Unassembled WGS sequence"/>
</dbReference>
<sequence length="189" mass="21623">MTGWPFDNLKPLSYGVILADFPWRYKMRSSKGYGRSPEAHYKTMPDEEILNLPVSQLARGDCVYIMWAIWPRLPFALEVMKRHGFKYKTGGSWLKLTKTGKTAMGGGYILRSSCEPFIIGTIGSPTYGSRSIKNSIESLRREHSRKPPEMRELITRLLPTEFGCELFATEQWPGYDVWGDQLGKYEEAA</sequence>
<dbReference type="EMBL" id="JAENHL010000007">
    <property type="protein sequence ID" value="MBK1868276.1"/>
    <property type="molecule type" value="Genomic_DNA"/>
</dbReference>
<keyword evidence="2" id="KW-1185">Reference proteome</keyword>
<organism evidence="1 2">
    <name type="scientific">Taklimakanibacter albus</name>
    <dbReference type="NCBI Taxonomy" id="2800327"/>
    <lineage>
        <taxon>Bacteria</taxon>
        <taxon>Pseudomonadati</taxon>
        <taxon>Pseudomonadota</taxon>
        <taxon>Alphaproteobacteria</taxon>
        <taxon>Hyphomicrobiales</taxon>
        <taxon>Aestuariivirgaceae</taxon>
        <taxon>Taklimakanibacter</taxon>
    </lineage>
</organism>
<comment type="caution">
    <text evidence="1">The sequence shown here is derived from an EMBL/GenBank/DDBJ whole genome shotgun (WGS) entry which is preliminary data.</text>
</comment>